<evidence type="ECO:0000313" key="1">
    <source>
        <dbReference type="EMBL" id="KAF6474732.1"/>
    </source>
</evidence>
<name>A0A7J8HSP2_ROUAE</name>
<evidence type="ECO:0000313" key="2">
    <source>
        <dbReference type="Proteomes" id="UP000593571"/>
    </source>
</evidence>
<dbReference type="Proteomes" id="UP000593571">
    <property type="component" value="Unassembled WGS sequence"/>
</dbReference>
<reference evidence="1 2" key="1">
    <citation type="journal article" date="2020" name="Nature">
        <title>Six reference-quality genomes reveal evolution of bat adaptations.</title>
        <authorList>
            <person name="Jebb D."/>
            <person name="Huang Z."/>
            <person name="Pippel M."/>
            <person name="Hughes G.M."/>
            <person name="Lavrichenko K."/>
            <person name="Devanna P."/>
            <person name="Winkler S."/>
            <person name="Jermiin L.S."/>
            <person name="Skirmuntt E.C."/>
            <person name="Katzourakis A."/>
            <person name="Burkitt-Gray L."/>
            <person name="Ray D.A."/>
            <person name="Sullivan K.A.M."/>
            <person name="Roscito J.G."/>
            <person name="Kirilenko B.M."/>
            <person name="Davalos L.M."/>
            <person name="Corthals A.P."/>
            <person name="Power M.L."/>
            <person name="Jones G."/>
            <person name="Ransome R.D."/>
            <person name="Dechmann D.K.N."/>
            <person name="Locatelli A.G."/>
            <person name="Puechmaille S.J."/>
            <person name="Fedrigo O."/>
            <person name="Jarvis E.D."/>
            <person name="Hiller M."/>
            <person name="Vernes S.C."/>
            <person name="Myers E.W."/>
            <person name="Teeling E.C."/>
        </authorList>
    </citation>
    <scope>NUCLEOTIDE SEQUENCE [LARGE SCALE GENOMIC DNA]</scope>
    <source>
        <strain evidence="1">MRouAeg1</strain>
        <tissue evidence="1">Muscle</tissue>
    </source>
</reference>
<sequence length="133" mass="15068">MTKLRPNVGLSQSCLEELWDKNPRLQSVTEWNVEHSTAIWVLIHNSWWCTDGPLRAVRCGVVSEHCTHLTCTWSVGDVAVAWRGKTQASNLHRPAATEDSDIPVRTQEHTNSCGFVFVRGNQQISYVFINLHV</sequence>
<organism evidence="1 2">
    <name type="scientific">Rousettus aegyptiacus</name>
    <name type="common">Egyptian fruit bat</name>
    <name type="synonym">Pteropus aegyptiacus</name>
    <dbReference type="NCBI Taxonomy" id="9407"/>
    <lineage>
        <taxon>Eukaryota</taxon>
        <taxon>Metazoa</taxon>
        <taxon>Chordata</taxon>
        <taxon>Craniata</taxon>
        <taxon>Vertebrata</taxon>
        <taxon>Euteleostomi</taxon>
        <taxon>Mammalia</taxon>
        <taxon>Eutheria</taxon>
        <taxon>Laurasiatheria</taxon>
        <taxon>Chiroptera</taxon>
        <taxon>Yinpterochiroptera</taxon>
        <taxon>Pteropodoidea</taxon>
        <taxon>Pteropodidae</taxon>
        <taxon>Rousettinae</taxon>
        <taxon>Rousettus</taxon>
    </lineage>
</organism>
<keyword evidence="2" id="KW-1185">Reference proteome</keyword>
<gene>
    <name evidence="1" type="ORF">HJG63_010902</name>
</gene>
<proteinExistence type="predicted"/>
<dbReference type="EMBL" id="JACASE010000004">
    <property type="protein sequence ID" value="KAF6474732.1"/>
    <property type="molecule type" value="Genomic_DNA"/>
</dbReference>
<dbReference type="AlphaFoldDB" id="A0A7J8HSP2"/>
<comment type="caution">
    <text evidence="1">The sequence shown here is derived from an EMBL/GenBank/DDBJ whole genome shotgun (WGS) entry which is preliminary data.</text>
</comment>
<protein>
    <submittedName>
        <fullName evidence="1">Uncharacterized protein</fullName>
    </submittedName>
</protein>
<accession>A0A7J8HSP2</accession>